<feature type="region of interest" description="Disordered" evidence="5">
    <location>
        <begin position="1400"/>
        <end position="1432"/>
    </location>
</feature>
<feature type="compositionally biased region" description="Basic and acidic residues" evidence="5">
    <location>
        <begin position="1320"/>
        <end position="1329"/>
    </location>
</feature>
<dbReference type="STRING" id="6689.A0A3R7QSF7"/>
<dbReference type="OrthoDB" id="6264899at2759"/>
<feature type="region of interest" description="Disordered" evidence="5">
    <location>
        <begin position="1508"/>
        <end position="1553"/>
    </location>
</feature>
<feature type="region of interest" description="Disordered" evidence="5">
    <location>
        <begin position="1051"/>
        <end position="1101"/>
    </location>
</feature>
<feature type="region of interest" description="Disordered" evidence="5">
    <location>
        <begin position="1448"/>
        <end position="1473"/>
    </location>
</feature>
<feature type="region of interest" description="Disordered" evidence="5">
    <location>
        <begin position="178"/>
        <end position="204"/>
    </location>
</feature>
<dbReference type="Gene3D" id="3.10.20.90">
    <property type="entry name" value="Phosphatidylinositol 3-kinase Catalytic Subunit, Chain A, domain 1"/>
    <property type="match status" value="1"/>
</dbReference>
<dbReference type="InterPro" id="IPR001478">
    <property type="entry name" value="PDZ"/>
</dbReference>
<evidence type="ECO:0000256" key="3">
    <source>
        <dbReference type="ARBA" id="ARBA00022737"/>
    </source>
</evidence>
<name>A0A3R7QSF7_PENVA</name>
<evidence type="ECO:0000313" key="7">
    <source>
        <dbReference type="EMBL" id="ROT76541.1"/>
    </source>
</evidence>
<dbReference type="GO" id="GO:0007155">
    <property type="term" value="P:cell adhesion"/>
    <property type="evidence" value="ECO:0007669"/>
    <property type="project" value="TreeGrafter"/>
</dbReference>
<feature type="compositionally biased region" description="Basic and acidic residues" evidence="5">
    <location>
        <begin position="1282"/>
        <end position="1300"/>
    </location>
</feature>
<dbReference type="GO" id="GO:0005912">
    <property type="term" value="C:adherens junction"/>
    <property type="evidence" value="ECO:0007669"/>
    <property type="project" value="TreeGrafter"/>
</dbReference>
<dbReference type="CDD" id="cd23058">
    <property type="entry name" value="PDZ2_Par3-like"/>
    <property type="match status" value="1"/>
</dbReference>
<dbReference type="Proteomes" id="UP000283509">
    <property type="component" value="Unassembled WGS sequence"/>
</dbReference>
<dbReference type="InterPro" id="IPR021922">
    <property type="entry name" value="Par3/HAL_N"/>
</dbReference>
<keyword evidence="3" id="KW-0677">Repeat</keyword>
<feature type="region of interest" description="Disordered" evidence="5">
    <location>
        <begin position="238"/>
        <end position="260"/>
    </location>
</feature>
<evidence type="ECO:0000313" key="8">
    <source>
        <dbReference type="Proteomes" id="UP000283509"/>
    </source>
</evidence>
<evidence type="ECO:0000256" key="2">
    <source>
        <dbReference type="ARBA" id="ARBA00022618"/>
    </source>
</evidence>
<dbReference type="GO" id="GO:0045197">
    <property type="term" value="P:establishment or maintenance of epithelial cell apical/basal polarity"/>
    <property type="evidence" value="ECO:0007669"/>
    <property type="project" value="TreeGrafter"/>
</dbReference>
<feature type="region of interest" description="Disordered" evidence="5">
    <location>
        <begin position="918"/>
        <end position="998"/>
    </location>
</feature>
<feature type="region of interest" description="Disordered" evidence="5">
    <location>
        <begin position="762"/>
        <end position="815"/>
    </location>
</feature>
<dbReference type="GO" id="GO:0000226">
    <property type="term" value="P:microtubule cytoskeleton organization"/>
    <property type="evidence" value="ECO:0007669"/>
    <property type="project" value="TreeGrafter"/>
</dbReference>
<feature type="compositionally biased region" description="Polar residues" evidence="5">
    <location>
        <begin position="937"/>
        <end position="952"/>
    </location>
</feature>
<gene>
    <name evidence="7" type="ORF">C7M84_004884</name>
</gene>
<reference evidence="7 8" key="2">
    <citation type="submission" date="2019-01" db="EMBL/GenBank/DDBJ databases">
        <title>The decoding of complex shrimp genome reveals the adaptation for benthos swimmer, frequently molting mechanism and breeding impact on genome.</title>
        <authorList>
            <person name="Sun Y."/>
            <person name="Gao Y."/>
            <person name="Yu Y."/>
        </authorList>
    </citation>
    <scope>NUCLEOTIDE SEQUENCE [LARGE SCALE GENOMIC DNA]</scope>
    <source>
        <tissue evidence="7">Muscle</tissue>
    </source>
</reference>
<dbReference type="PANTHER" id="PTHR16484">
    <property type="entry name" value="PARTITIONING DEFECTIVE 3 RELATED"/>
    <property type="match status" value="1"/>
</dbReference>
<feature type="region of interest" description="Disordered" evidence="5">
    <location>
        <begin position="331"/>
        <end position="358"/>
    </location>
</feature>
<feature type="region of interest" description="Disordered" evidence="5">
    <location>
        <begin position="99"/>
        <end position="119"/>
    </location>
</feature>
<feature type="compositionally biased region" description="Basic and acidic residues" evidence="5">
    <location>
        <begin position="1402"/>
        <end position="1427"/>
    </location>
</feature>
<feature type="compositionally biased region" description="Pro residues" evidence="5">
    <location>
        <begin position="247"/>
        <end position="257"/>
    </location>
</feature>
<feature type="region of interest" description="Disordered" evidence="5">
    <location>
        <begin position="594"/>
        <end position="623"/>
    </location>
</feature>
<evidence type="ECO:0000256" key="5">
    <source>
        <dbReference type="SAM" id="MobiDB-lite"/>
    </source>
</evidence>
<feature type="domain" description="PDZ" evidence="6">
    <location>
        <begin position="364"/>
        <end position="438"/>
    </location>
</feature>
<comment type="caution">
    <text evidence="7">The sequence shown here is derived from an EMBL/GenBank/DDBJ whole genome shotgun (WGS) entry which is preliminary data.</text>
</comment>
<organism evidence="7 8">
    <name type="scientific">Penaeus vannamei</name>
    <name type="common">Whiteleg shrimp</name>
    <name type="synonym">Litopenaeus vannamei</name>
    <dbReference type="NCBI Taxonomy" id="6689"/>
    <lineage>
        <taxon>Eukaryota</taxon>
        <taxon>Metazoa</taxon>
        <taxon>Ecdysozoa</taxon>
        <taxon>Arthropoda</taxon>
        <taxon>Crustacea</taxon>
        <taxon>Multicrustacea</taxon>
        <taxon>Malacostraca</taxon>
        <taxon>Eumalacostraca</taxon>
        <taxon>Eucarida</taxon>
        <taxon>Decapoda</taxon>
        <taxon>Dendrobranchiata</taxon>
        <taxon>Penaeoidea</taxon>
        <taxon>Penaeidae</taxon>
        <taxon>Penaeus</taxon>
    </lineage>
</organism>
<dbReference type="CDD" id="cd23059">
    <property type="entry name" value="PDZ3_Par3-like"/>
    <property type="match status" value="1"/>
</dbReference>
<feature type="compositionally biased region" description="Polar residues" evidence="5">
    <location>
        <begin position="799"/>
        <end position="815"/>
    </location>
</feature>
<dbReference type="GO" id="GO:0043296">
    <property type="term" value="C:apical junction complex"/>
    <property type="evidence" value="ECO:0007669"/>
    <property type="project" value="TreeGrafter"/>
</dbReference>
<dbReference type="GO" id="GO:0035091">
    <property type="term" value="F:phosphatidylinositol binding"/>
    <property type="evidence" value="ECO:0007669"/>
    <property type="project" value="TreeGrafter"/>
</dbReference>
<dbReference type="GO" id="GO:0005938">
    <property type="term" value="C:cell cortex"/>
    <property type="evidence" value="ECO:0007669"/>
    <property type="project" value="TreeGrafter"/>
</dbReference>
<feature type="compositionally biased region" description="Basic residues" evidence="5">
    <location>
        <begin position="106"/>
        <end position="119"/>
    </location>
</feature>
<feature type="domain" description="PDZ" evidence="6">
    <location>
        <begin position="512"/>
        <end position="584"/>
    </location>
</feature>
<keyword evidence="2" id="KW-0132">Cell division</keyword>
<feature type="compositionally biased region" description="Basic and acidic residues" evidence="5">
    <location>
        <begin position="1223"/>
        <end position="1240"/>
    </location>
</feature>
<dbReference type="GO" id="GO:0016324">
    <property type="term" value="C:apical plasma membrane"/>
    <property type="evidence" value="ECO:0007669"/>
    <property type="project" value="TreeGrafter"/>
</dbReference>
<dbReference type="InterPro" id="IPR036034">
    <property type="entry name" value="PDZ_sf"/>
</dbReference>
<dbReference type="GO" id="GO:0051660">
    <property type="term" value="P:establishment of centrosome localization"/>
    <property type="evidence" value="ECO:0007669"/>
    <property type="project" value="TreeGrafter"/>
</dbReference>
<dbReference type="Pfam" id="PF12053">
    <property type="entry name" value="Par3_HAL_N_term"/>
    <property type="match status" value="1"/>
</dbReference>
<dbReference type="PANTHER" id="PTHR16484:SF17">
    <property type="entry name" value="BAZOOKA, ISOFORM B"/>
    <property type="match status" value="1"/>
</dbReference>
<feature type="compositionally biased region" description="Basic and acidic residues" evidence="5">
    <location>
        <begin position="968"/>
        <end position="980"/>
    </location>
</feature>
<protein>
    <submittedName>
        <fullName evidence="7">Putative partitioning defective 3-like isoform X2</fullName>
    </submittedName>
</protein>
<dbReference type="GO" id="GO:0008104">
    <property type="term" value="P:intracellular protein localization"/>
    <property type="evidence" value="ECO:0007669"/>
    <property type="project" value="TreeGrafter"/>
</dbReference>
<feature type="compositionally biased region" description="Polar residues" evidence="5">
    <location>
        <begin position="1508"/>
        <end position="1517"/>
    </location>
</feature>
<accession>A0A3R7QSF7</accession>
<evidence type="ECO:0000256" key="1">
    <source>
        <dbReference type="ARBA" id="ARBA00005358"/>
    </source>
</evidence>
<evidence type="ECO:0000256" key="4">
    <source>
        <dbReference type="ARBA" id="ARBA00023306"/>
    </source>
</evidence>
<feature type="compositionally biased region" description="Basic and acidic residues" evidence="5">
    <location>
        <begin position="1072"/>
        <end position="1086"/>
    </location>
</feature>
<feature type="compositionally biased region" description="Basic and acidic residues" evidence="5">
    <location>
        <begin position="1537"/>
        <end position="1547"/>
    </location>
</feature>
<feature type="region of interest" description="Disordered" evidence="5">
    <location>
        <begin position="1269"/>
        <end position="1365"/>
    </location>
</feature>
<dbReference type="Pfam" id="PF00595">
    <property type="entry name" value="PDZ"/>
    <property type="match status" value="3"/>
</dbReference>
<evidence type="ECO:0000259" key="6">
    <source>
        <dbReference type="PROSITE" id="PS50106"/>
    </source>
</evidence>
<feature type="compositionally biased region" description="Polar residues" evidence="5">
    <location>
        <begin position="189"/>
        <end position="198"/>
    </location>
</feature>
<dbReference type="SMART" id="SM00228">
    <property type="entry name" value="PDZ"/>
    <property type="match status" value="3"/>
</dbReference>
<keyword evidence="8" id="KW-1185">Reference proteome</keyword>
<dbReference type="EMBL" id="QCYY01001647">
    <property type="protein sequence ID" value="ROT76541.1"/>
    <property type="molecule type" value="Genomic_DNA"/>
</dbReference>
<dbReference type="Gene3D" id="2.30.42.10">
    <property type="match status" value="3"/>
</dbReference>
<keyword evidence="4" id="KW-0131">Cell cycle</keyword>
<dbReference type="InterPro" id="IPR052213">
    <property type="entry name" value="PAR3"/>
</dbReference>
<dbReference type="PROSITE" id="PS50106">
    <property type="entry name" value="PDZ"/>
    <property type="match status" value="3"/>
</dbReference>
<feature type="region of interest" description="Disordered" evidence="5">
    <location>
        <begin position="1155"/>
        <end position="1240"/>
    </location>
</feature>
<comment type="similarity">
    <text evidence="1">Belongs to the PAR3 family.</text>
</comment>
<proteinExistence type="inferred from homology"/>
<dbReference type="FunFam" id="2.30.42.10:FF:000011">
    <property type="entry name" value="partitioning defective 3 homolog isoform X1"/>
    <property type="match status" value="1"/>
</dbReference>
<dbReference type="SUPFAM" id="SSF50156">
    <property type="entry name" value="PDZ domain-like"/>
    <property type="match status" value="3"/>
</dbReference>
<feature type="domain" description="PDZ" evidence="6">
    <location>
        <begin position="665"/>
        <end position="742"/>
    </location>
</feature>
<feature type="compositionally biased region" description="Polar residues" evidence="5">
    <location>
        <begin position="780"/>
        <end position="791"/>
    </location>
</feature>
<sequence length="1610" mass="177098">MSEGPGSDGVMQRTVDLALSRLMHILVDLAASLRLLSLPTLPLIPTLPFSSILSSSCPPRFSFLFLSHLPLSSPSLPPRPFDSGHARSTVNRTHTVSITRPPTHATHTRPPTHAHPHTPKRRHFLTVDALGGRPPPSNSWVTVHNLKQLDGGILDPDDRLNDVADDREQIIAIYDEQTHHHHHHGGDGTSASSDSENPSPDIFQGVEHKFAPFTRNDIEITGEELSATPPPLHVRRGSEPALNRLSPIPPAAAAPPDPTKRWSAAPIIEDQNAPPSSTPMKMVIPHLYVQDGHSSYEDDNVFSRDTNRCSVQVLSDNPAMARWADAADRVVGASEGRRREPLGGSASSPMHSRDPSHDEAANSILVVLSNDRGPLGIHVIPSTDVTGHDQGLLVEGVEPGGRIARDGRIEVHDRIIEINGKPLNNITFQKAQEIFKDAMLTPELRLRVVKGQRQEWYAGQAAELVEGEEKLVGGAKVASVMSTRKVPPASLSSRTQTVILQSNTRKIGRRLNVHLTKGQHGLGFSITTRDNPAGGEAPIYIKNILPKGAAIEDGNLRIGDRLLEVNGVEVTGRSQSEVAALLREIPIGGAATLAVSRQDQRNGDAASGTADSTPETEKPASPKLPRQLVSYHHQDSLPFLRQPAEKAAEDSLMFPWKQREILMFEIPVHDSERAGLGVSVKGKTSSGPNGSVDLGIFVKNVIHGGAASRDGRLFQNDQLVNINGMSLLGKPNSEAMKTLRTAMHQEGPTPGIISLTVARRIDHKERSSPSSNNRSGRESANSLLTNSSGTETLGGAKSSPATPTPDHSGTTDASDTTVIFNDHKYEGDGHEIDAGDFGHINPVIQRLTGNNGALRNESYYKATHDTWNTSQLQQLVMRGERESVAVGGPGHNPLGSPTVNLPSRDTLIIHDDAGNHMSREICRSDGPGASAGGYSDHPSQSDDAYTSQTSLEENAAGFSRDQFGRQSMSEKRHATLDAKNTDTYQRNKKAREEREKQRQMMLAQEKLAASQGMGMGLAAMEAARNRELLSRDAAVMGGKLLVRASSDESLASQNLQRTNSHAHEQPSSSSSQHEHLPPQDALRSRLDVGPGLGMKKSSSLESLQTMVQEMALEEEGHRMGSGRVPRGRGCNESFRAAVDRSYDVPLTGLRNKMETLAEEESESSGSGFGRGNSRQSSVNSAVDDKYKKVGKKKPGIFKGLGSMFRFGKHRKSIDNPNGLTSKGDGEVDRSEGRTEVDRAEVERLAAARRLQQEEHDRMQEQYRRMIENTARSNQQQQQPQMRPDEGEPSRSERMHQLRAEHQRRHAQRNRTYPTDDLEERYESAIKQRLDPVPSEPKPDIRHMRSHSYDLYGDNGGRPGSRTAYADPHKYSHYVNYEQIQQHLRKNKEQERLKKLASQQYQDFREKQTSREAREYQSQRGPRDSAREHQHRPVSNYYEYESVQAMISHAQDNSSTSLPRRHHPPPPGPPPVAAAAVAKNASNNNTGHNNNLFPGVSQPHHMMMYKQISGSSVHSTHSAHGGQMGNYGQTMSNMGHRGHNEHTRDMPHQEGLYGSSDLIERDTGHCLDTGSKKFTCKRLHKLPLTHTSVEPQVYPENWKSRSGIRMCRKGA</sequence>
<reference evidence="7 8" key="1">
    <citation type="submission" date="2018-04" db="EMBL/GenBank/DDBJ databases">
        <authorList>
            <person name="Zhang X."/>
            <person name="Yuan J."/>
            <person name="Li F."/>
            <person name="Xiang J."/>
        </authorList>
    </citation>
    <scope>NUCLEOTIDE SEQUENCE [LARGE SCALE GENOMIC DNA]</scope>
    <source>
        <tissue evidence="7">Muscle</tissue>
    </source>
</reference>
<dbReference type="GO" id="GO:0051301">
    <property type="term" value="P:cell division"/>
    <property type="evidence" value="ECO:0007669"/>
    <property type="project" value="UniProtKB-KW"/>
</dbReference>
<dbReference type="GO" id="GO:0030010">
    <property type="term" value="P:establishment of cell polarity"/>
    <property type="evidence" value="ECO:0007669"/>
    <property type="project" value="TreeGrafter"/>
</dbReference>